<evidence type="ECO:0000256" key="7">
    <source>
        <dbReference type="ARBA" id="ARBA00022801"/>
    </source>
</evidence>
<protein>
    <recommendedName>
        <fullName evidence="4">mannan endo-1,4-beta-mannosidase</fullName>
        <ecNumber evidence="4">3.2.1.78</ecNumber>
    </recommendedName>
</protein>
<evidence type="ECO:0000256" key="10">
    <source>
        <dbReference type="SAM" id="Phobius"/>
    </source>
</evidence>
<keyword evidence="10" id="KW-1133">Transmembrane helix</keyword>
<comment type="catalytic activity">
    <reaction evidence="1">
        <text>Random hydrolysis of (1-&gt;4)-beta-D-mannosidic linkages in mannans, galactomannans and glucomannans.</text>
        <dbReference type="EC" id="3.2.1.78"/>
    </reaction>
</comment>
<gene>
    <name evidence="12" type="ORF">HK100_003288</name>
</gene>
<reference evidence="12" key="1">
    <citation type="submission" date="2020-05" db="EMBL/GenBank/DDBJ databases">
        <title>Phylogenomic resolution of chytrid fungi.</title>
        <authorList>
            <person name="Stajich J.E."/>
            <person name="Amses K."/>
            <person name="Simmons R."/>
            <person name="Seto K."/>
            <person name="Myers J."/>
            <person name="Bonds A."/>
            <person name="Quandt C.A."/>
            <person name="Barry K."/>
            <person name="Liu P."/>
            <person name="Grigoriev I."/>
            <person name="Longcore J.E."/>
            <person name="James T.Y."/>
        </authorList>
    </citation>
    <scope>NUCLEOTIDE SEQUENCE</scope>
    <source>
        <strain evidence="12">JEL0513</strain>
    </source>
</reference>
<evidence type="ECO:0000256" key="1">
    <source>
        <dbReference type="ARBA" id="ARBA00001678"/>
    </source>
</evidence>
<keyword evidence="10" id="KW-0472">Membrane</keyword>
<dbReference type="InterPro" id="IPR001547">
    <property type="entry name" value="Glyco_hydro_5"/>
</dbReference>
<keyword evidence="7" id="KW-0378">Hydrolase</keyword>
<dbReference type="EMBL" id="JADGJH010000181">
    <property type="protein sequence ID" value="KAJ3134854.1"/>
    <property type="molecule type" value="Genomic_DNA"/>
</dbReference>
<evidence type="ECO:0000256" key="6">
    <source>
        <dbReference type="ARBA" id="ARBA00022729"/>
    </source>
</evidence>
<keyword evidence="6" id="KW-0732">Signal</keyword>
<comment type="similarity">
    <text evidence="3">Belongs to the glycosyl hydrolase 5 (cellulase A) family.</text>
</comment>
<dbReference type="Gene3D" id="3.20.20.80">
    <property type="entry name" value="Glycosidases"/>
    <property type="match status" value="1"/>
</dbReference>
<dbReference type="Pfam" id="PF26410">
    <property type="entry name" value="GH5_mannosidase"/>
    <property type="match status" value="1"/>
</dbReference>
<dbReference type="InterPro" id="IPR013783">
    <property type="entry name" value="Ig-like_fold"/>
</dbReference>
<evidence type="ECO:0000313" key="12">
    <source>
        <dbReference type="EMBL" id="KAJ3134854.1"/>
    </source>
</evidence>
<dbReference type="Gene3D" id="2.60.40.10">
    <property type="entry name" value="Immunoglobulins"/>
    <property type="match status" value="1"/>
</dbReference>
<keyword evidence="13" id="KW-1185">Reference proteome</keyword>
<evidence type="ECO:0000256" key="3">
    <source>
        <dbReference type="ARBA" id="ARBA00005641"/>
    </source>
</evidence>
<dbReference type="GO" id="GO:0016985">
    <property type="term" value="F:mannan endo-1,4-beta-mannosidase activity"/>
    <property type="evidence" value="ECO:0007669"/>
    <property type="project" value="UniProtKB-EC"/>
</dbReference>
<evidence type="ECO:0000256" key="8">
    <source>
        <dbReference type="ARBA" id="ARBA00023295"/>
    </source>
</evidence>
<keyword evidence="5" id="KW-0964">Secreted</keyword>
<proteinExistence type="inferred from homology"/>
<keyword evidence="8" id="KW-0326">Glycosidase</keyword>
<dbReference type="InterPro" id="IPR017853">
    <property type="entry name" value="GH"/>
</dbReference>
<dbReference type="InterPro" id="IPR045053">
    <property type="entry name" value="MAN-like"/>
</dbReference>
<evidence type="ECO:0000256" key="5">
    <source>
        <dbReference type="ARBA" id="ARBA00022525"/>
    </source>
</evidence>
<dbReference type="EC" id="3.2.1.78" evidence="4"/>
<dbReference type="PANTHER" id="PTHR31451:SF39">
    <property type="entry name" value="MANNAN ENDO-1,4-BETA-MANNOSIDASE 1"/>
    <property type="match status" value="1"/>
</dbReference>
<dbReference type="Proteomes" id="UP001211907">
    <property type="component" value="Unassembled WGS sequence"/>
</dbReference>
<dbReference type="GO" id="GO:0005576">
    <property type="term" value="C:extracellular region"/>
    <property type="evidence" value="ECO:0007669"/>
    <property type="project" value="UniProtKB-SubCell"/>
</dbReference>
<dbReference type="AlphaFoldDB" id="A0AAD5TCS3"/>
<evidence type="ECO:0000256" key="4">
    <source>
        <dbReference type="ARBA" id="ARBA00012706"/>
    </source>
</evidence>
<accession>A0AAD5TCS3</accession>
<keyword evidence="10" id="KW-0812">Transmembrane</keyword>
<evidence type="ECO:0000256" key="2">
    <source>
        <dbReference type="ARBA" id="ARBA00004613"/>
    </source>
</evidence>
<dbReference type="SUPFAM" id="SSF51445">
    <property type="entry name" value="(Trans)glycosidases"/>
    <property type="match status" value="1"/>
</dbReference>
<sequence length="657" mass="71006">MTNLNSESTTQTNENRKQAQTTQSQTRKFFGFNTPNLHLIEDQTPWLIPTVFEQTDALSSLAQIGSTVTRIYPVAIQGLQASLFHVATVDYASANCNYSWSAIKNTSAPVLYANDNLFAALDSAIAVAASTGVQIIVPLIDQWAWWGGIPAFCAMHSTTNTSDFYWSPNIISNFLALSSYIVSRQNSITGKTYASDPAIYAWETGNELHVTNDDGDINPPPATWTLQVVAAIKAAGATQRVIDGSYSLYGWDPNVFGAVDGFTGHYYEIGSLLAEAYSFIVVGACFAAIFVVAFCICVMMLWRPKALGIHMKDPTQSLWKFMFGSRKFMFGNICFGARKTASTVAIHETAIELELMQTTSLSNESYSKEVEFGQRKTTIKRIFFSTVITAILSLVAAIALMSIGATLLNNYPTYAERFQKDVEFIARATNSSKSTALEKSKFFYVGEYGLSSQTQYSELLKAVTNTNNNNGVNVAGALIWSLRFHSRFGGFWNHHEDTVYSSYHLPGFNVDAAAGIGFSADEVSTIELIKNFSGNASISVGVGTRLFGSPPIQAPNLFVESVSVDGSSSGTVNLVWMGSAGAQSYTIQRGIGNLTAGAGSSLDQFGDIADEVSDAVASGNLVYQDSVIEGNIYSYRICGVASSGATGSYSNIVAVKV</sequence>
<organism evidence="12 13">
    <name type="scientific">Physocladia obscura</name>
    <dbReference type="NCBI Taxonomy" id="109957"/>
    <lineage>
        <taxon>Eukaryota</taxon>
        <taxon>Fungi</taxon>
        <taxon>Fungi incertae sedis</taxon>
        <taxon>Chytridiomycota</taxon>
        <taxon>Chytridiomycota incertae sedis</taxon>
        <taxon>Chytridiomycetes</taxon>
        <taxon>Chytridiales</taxon>
        <taxon>Chytriomycetaceae</taxon>
        <taxon>Physocladia</taxon>
    </lineage>
</organism>
<evidence type="ECO:0000313" key="13">
    <source>
        <dbReference type="Proteomes" id="UP001211907"/>
    </source>
</evidence>
<comment type="subcellular location">
    <subcellularLocation>
        <location evidence="2">Secreted</location>
    </subcellularLocation>
</comment>
<feature type="transmembrane region" description="Helical" evidence="10">
    <location>
        <begin position="276"/>
        <end position="302"/>
    </location>
</feature>
<evidence type="ECO:0000259" key="11">
    <source>
        <dbReference type="Pfam" id="PF26410"/>
    </source>
</evidence>
<comment type="caution">
    <text evidence="12">The sequence shown here is derived from an EMBL/GenBank/DDBJ whole genome shotgun (WGS) entry which is preliminary data.</text>
</comment>
<dbReference type="PANTHER" id="PTHR31451">
    <property type="match status" value="1"/>
</dbReference>
<feature type="domain" description="Glycoside hydrolase family 5" evidence="11">
    <location>
        <begin position="109"/>
        <end position="250"/>
    </location>
</feature>
<evidence type="ECO:0000256" key="9">
    <source>
        <dbReference type="SAM" id="MobiDB-lite"/>
    </source>
</evidence>
<feature type="transmembrane region" description="Helical" evidence="10">
    <location>
        <begin position="382"/>
        <end position="408"/>
    </location>
</feature>
<feature type="region of interest" description="Disordered" evidence="9">
    <location>
        <begin position="1"/>
        <end position="25"/>
    </location>
</feature>
<name>A0AAD5TCS3_9FUNG</name>